<keyword evidence="1" id="KW-0812">Transmembrane</keyword>
<gene>
    <name evidence="2" type="ORF">TQ39_02075</name>
</gene>
<feature type="transmembrane region" description="Helical" evidence="1">
    <location>
        <begin position="93"/>
        <end position="114"/>
    </location>
</feature>
<evidence type="ECO:0000313" key="3">
    <source>
        <dbReference type="Proteomes" id="UP000032483"/>
    </source>
</evidence>
<keyword evidence="3" id="KW-1185">Reference proteome</keyword>
<name>A0A0D8J3B0_9FIRM</name>
<dbReference type="AlphaFoldDB" id="A0A0D8J3B0"/>
<organism evidence="2 3">
    <name type="scientific">Ruthenibacterium lactatiformans</name>
    <dbReference type="NCBI Taxonomy" id="1550024"/>
    <lineage>
        <taxon>Bacteria</taxon>
        <taxon>Bacillati</taxon>
        <taxon>Bacillota</taxon>
        <taxon>Clostridia</taxon>
        <taxon>Eubacteriales</taxon>
        <taxon>Oscillospiraceae</taxon>
        <taxon>Ruthenibacterium</taxon>
    </lineage>
</organism>
<dbReference type="RefSeq" id="WP_009325939.1">
    <property type="nucleotide sequence ID" value="NZ_CATXDA010000094.1"/>
</dbReference>
<evidence type="ECO:0000313" key="2">
    <source>
        <dbReference type="EMBL" id="KJF41036.1"/>
    </source>
</evidence>
<keyword evidence="1" id="KW-0472">Membrane</keyword>
<feature type="transmembrane region" description="Helical" evidence="1">
    <location>
        <begin position="363"/>
        <end position="380"/>
    </location>
</feature>
<feature type="transmembrane region" description="Helical" evidence="1">
    <location>
        <begin position="229"/>
        <end position="254"/>
    </location>
</feature>
<feature type="transmembrane region" description="Helical" evidence="1">
    <location>
        <begin position="511"/>
        <end position="533"/>
    </location>
</feature>
<feature type="transmembrane region" description="Helical" evidence="1">
    <location>
        <begin position="65"/>
        <end position="81"/>
    </location>
</feature>
<dbReference type="GeneID" id="42855423"/>
<feature type="transmembrane region" description="Helical" evidence="1">
    <location>
        <begin position="419"/>
        <end position="443"/>
    </location>
</feature>
<feature type="transmembrane region" description="Helical" evidence="1">
    <location>
        <begin position="486"/>
        <end position="505"/>
    </location>
</feature>
<comment type="caution">
    <text evidence="2">The sequence shown here is derived from an EMBL/GenBank/DDBJ whole genome shotgun (WGS) entry which is preliminary data.</text>
</comment>
<dbReference type="PATRIC" id="fig|1550024.3.peg.462"/>
<feature type="transmembrane region" description="Helical" evidence="1">
    <location>
        <begin position="331"/>
        <end position="351"/>
    </location>
</feature>
<feature type="transmembrane region" description="Helical" evidence="1">
    <location>
        <begin position="196"/>
        <end position="217"/>
    </location>
</feature>
<proteinExistence type="predicted"/>
<protein>
    <submittedName>
        <fullName evidence="2">Uncharacterized protein</fullName>
    </submittedName>
</protein>
<dbReference type="Proteomes" id="UP000032483">
    <property type="component" value="Unassembled WGS sequence"/>
</dbReference>
<sequence length="542" mass="60145">MRQMVGQIIKMRGALWVNAFLYYFSRLWMVGRLVPPTAYAGYRAKKALSAAAVAVRQIIDLCGKPLYLLTFLLLPVILLAGSRPQFAGQEFSLFLSMLFFLSCILGAFGDSHIFNVTREKVAFLKYLHADARSYIQASLALRYVPFFSYYLPFLLLAAWLFGAPLWQGAAAWVLLAAFRMMSEAFHLFVFDRTGRVLVRSTGYAWLVIAVGLAGAYVPPLLGLDWHMGLAAFLLHPASISAFAAAGALCLYYIAAGYPGYARKLPRSLDLNFLLSSMLKTASGSSFKEVEVREADAALSSEALAKLQRLKGYDYLNALFFARHRRQLLRPVWYRLAAAALAFAAAAALRISSPELAAALSRNLTAMLPSFVFIMYSITVADKSCRAMFYNCDKDLLRYAWYRKPKVILRSFGIRLRRVALYNGLVAGALCLAAAGFCLISGTGIFTADLALFCAALLLLSLLFTAHHLCLYYIFQPYSESLKTKNPLFSGIHAAMYLLCFACLQIEVGGSFFTAVLLGFTVLYIAAALVLVYFRAPRSFRIK</sequence>
<keyword evidence="1" id="KW-1133">Transmembrane helix</keyword>
<feature type="transmembrane region" description="Helical" evidence="1">
    <location>
        <begin position="149"/>
        <end position="175"/>
    </location>
</feature>
<reference evidence="2" key="1">
    <citation type="submission" date="2015-02" db="EMBL/GenBank/DDBJ databases">
        <title>A novel member of the family Ruminococcaceae isolated from human feces.</title>
        <authorList>
            <person name="Shkoporov A.N."/>
            <person name="Chaplin A.V."/>
            <person name="Motuzova O.V."/>
            <person name="Kafarskaia L.I."/>
            <person name="Khokhlova E.V."/>
            <person name="Efimov B.A."/>
        </authorList>
    </citation>
    <scope>NUCLEOTIDE SEQUENCE [LARGE SCALE GENOMIC DNA]</scope>
    <source>
        <strain evidence="2">585-1</strain>
    </source>
</reference>
<evidence type="ECO:0000256" key="1">
    <source>
        <dbReference type="SAM" id="Phobius"/>
    </source>
</evidence>
<feature type="transmembrane region" description="Helical" evidence="1">
    <location>
        <begin position="12"/>
        <end position="29"/>
    </location>
</feature>
<dbReference type="EMBL" id="JXXK01000002">
    <property type="protein sequence ID" value="KJF41036.1"/>
    <property type="molecule type" value="Genomic_DNA"/>
</dbReference>
<accession>A0A0D8J3B0</accession>
<feature type="transmembrane region" description="Helical" evidence="1">
    <location>
        <begin position="449"/>
        <end position="474"/>
    </location>
</feature>